<name>A0A377C1C0_ECOLX</name>
<reference evidence="2 3" key="1">
    <citation type="submission" date="2018-06" db="EMBL/GenBank/DDBJ databases">
        <authorList>
            <consortium name="Pathogen Informatics"/>
            <person name="Doyle S."/>
        </authorList>
    </citation>
    <scope>NUCLEOTIDE SEQUENCE [LARGE SCALE GENOMIC DNA]</scope>
    <source>
        <strain evidence="2 3">NCTC10429</strain>
    </source>
</reference>
<proteinExistence type="predicted"/>
<keyword evidence="1" id="KW-0472">Membrane</keyword>
<evidence type="ECO:0000313" key="3">
    <source>
        <dbReference type="Proteomes" id="UP000254088"/>
    </source>
</evidence>
<dbReference type="Pfam" id="PF05656">
    <property type="entry name" value="DUF805"/>
    <property type="match status" value="1"/>
</dbReference>
<evidence type="ECO:0000256" key="1">
    <source>
        <dbReference type="SAM" id="Phobius"/>
    </source>
</evidence>
<dbReference type="InterPro" id="IPR008523">
    <property type="entry name" value="DUF805"/>
</dbReference>
<gene>
    <name evidence="2" type="primary">yhaH</name>
    <name evidence="2" type="ORF">NCTC10429_01365</name>
</gene>
<accession>A0A377C1C0</accession>
<organism evidence="2 3">
    <name type="scientific">Escherichia coli</name>
    <dbReference type="NCBI Taxonomy" id="562"/>
    <lineage>
        <taxon>Bacteria</taxon>
        <taxon>Pseudomonadati</taxon>
        <taxon>Pseudomonadota</taxon>
        <taxon>Gammaproteobacteria</taxon>
        <taxon>Enterobacterales</taxon>
        <taxon>Enterobacteriaceae</taxon>
        <taxon>Escherichia</taxon>
    </lineage>
</organism>
<dbReference type="EMBL" id="UGEX01000001">
    <property type="protein sequence ID" value="STL80917.1"/>
    <property type="molecule type" value="Genomic_DNA"/>
</dbReference>
<feature type="transmembrane region" description="Helical" evidence="1">
    <location>
        <begin position="23"/>
        <end position="41"/>
    </location>
</feature>
<dbReference type="GO" id="GO:0016020">
    <property type="term" value="C:membrane"/>
    <property type="evidence" value="ECO:0007669"/>
    <property type="project" value="InterPro"/>
</dbReference>
<keyword evidence="1" id="KW-0812">Transmembrane</keyword>
<protein>
    <submittedName>
        <fullName evidence="2">Inner membrane protein YhaH</fullName>
    </submittedName>
</protein>
<sequence>MDWYLKVLKNYVGFRGRARRKEYWMFILVNIIFTFVLGCWIKC</sequence>
<keyword evidence="1" id="KW-1133">Transmembrane helix</keyword>
<evidence type="ECO:0000313" key="2">
    <source>
        <dbReference type="EMBL" id="STL80917.1"/>
    </source>
</evidence>
<dbReference type="AlphaFoldDB" id="A0A377C1C0"/>
<dbReference type="Proteomes" id="UP000254088">
    <property type="component" value="Unassembled WGS sequence"/>
</dbReference>